<sequence>MAKLSMFLERDQEKADKQFAVYDYNFMHAARYVAQGEFEKAAVHHRNLANA</sequence>
<feature type="non-terminal residue" evidence="1">
    <location>
        <position position="51"/>
    </location>
</feature>
<gene>
    <name evidence="1" type="ORF">SAMN05421807_1221</name>
</gene>
<evidence type="ECO:0000313" key="1">
    <source>
        <dbReference type="EMBL" id="SHH95363.1"/>
    </source>
</evidence>
<organism evidence="1 2">
    <name type="scientific">Virgibacillus chiguensis</name>
    <dbReference type="NCBI Taxonomy" id="411959"/>
    <lineage>
        <taxon>Bacteria</taxon>
        <taxon>Bacillati</taxon>
        <taxon>Bacillota</taxon>
        <taxon>Bacilli</taxon>
        <taxon>Bacillales</taxon>
        <taxon>Bacillaceae</taxon>
        <taxon>Virgibacillus</taxon>
    </lineage>
</organism>
<keyword evidence="2" id="KW-1185">Reference proteome</keyword>
<dbReference type="AlphaFoldDB" id="A0A1M5X821"/>
<dbReference type="Proteomes" id="UP000184079">
    <property type="component" value="Unassembled WGS sequence"/>
</dbReference>
<evidence type="ECO:0000313" key="2">
    <source>
        <dbReference type="Proteomes" id="UP000184079"/>
    </source>
</evidence>
<reference evidence="2" key="1">
    <citation type="submission" date="2016-11" db="EMBL/GenBank/DDBJ databases">
        <authorList>
            <person name="Varghese N."/>
            <person name="Submissions S."/>
        </authorList>
    </citation>
    <scope>NUCLEOTIDE SEQUENCE [LARGE SCALE GENOMIC DNA]</scope>
    <source>
        <strain evidence="2">CGMCC 1.6496</strain>
    </source>
</reference>
<accession>A0A1M5X821</accession>
<dbReference type="EMBL" id="FQXD01000022">
    <property type="protein sequence ID" value="SHH95363.1"/>
    <property type="molecule type" value="Genomic_DNA"/>
</dbReference>
<name>A0A1M5X821_9BACI</name>
<protein>
    <submittedName>
        <fullName evidence="1">Uncharacterized protein</fullName>
    </submittedName>
</protein>
<proteinExistence type="predicted"/>